<feature type="non-terminal residue" evidence="10">
    <location>
        <position position="1"/>
    </location>
</feature>
<dbReference type="Gene3D" id="1.10.565.10">
    <property type="entry name" value="Retinoid X Receptor"/>
    <property type="match status" value="1"/>
</dbReference>
<gene>
    <name evidence="10" type="ORF">scyTo_0017960</name>
</gene>
<dbReference type="GO" id="GO:0035100">
    <property type="term" value="F:ecdysone binding"/>
    <property type="evidence" value="ECO:0007669"/>
    <property type="project" value="InterPro"/>
</dbReference>
<dbReference type="GO" id="GO:0050728">
    <property type="term" value="P:negative regulation of inflammatory response"/>
    <property type="evidence" value="ECO:0007669"/>
    <property type="project" value="TreeGrafter"/>
</dbReference>
<dbReference type="EMBL" id="BFAA01012091">
    <property type="protein sequence ID" value="GCB79811.1"/>
    <property type="molecule type" value="Genomic_DNA"/>
</dbReference>
<comment type="caution">
    <text evidence="10">The sequence shown here is derived from an EMBL/GenBank/DDBJ whole genome shotgun (WGS) entry which is preliminary data.</text>
</comment>
<evidence type="ECO:0000313" key="11">
    <source>
        <dbReference type="Proteomes" id="UP000288216"/>
    </source>
</evidence>
<dbReference type="SUPFAM" id="SSF48508">
    <property type="entry name" value="Nuclear receptor ligand-binding domain"/>
    <property type="match status" value="1"/>
</dbReference>
<dbReference type="InterPro" id="IPR050234">
    <property type="entry name" value="Nuclear_hormone_rcpt_NR1"/>
</dbReference>
<dbReference type="InterPro" id="IPR035500">
    <property type="entry name" value="NHR-like_dom_sf"/>
</dbReference>
<dbReference type="Proteomes" id="UP000288216">
    <property type="component" value="Unassembled WGS sequence"/>
</dbReference>
<evidence type="ECO:0000256" key="8">
    <source>
        <dbReference type="ARBA" id="ARBA00023242"/>
    </source>
</evidence>
<evidence type="ECO:0000256" key="1">
    <source>
        <dbReference type="ARBA" id="ARBA00022723"/>
    </source>
</evidence>
<dbReference type="PANTHER" id="PTHR24082">
    <property type="entry name" value="NUCLEAR HORMONE RECEPTOR"/>
    <property type="match status" value="1"/>
</dbReference>
<dbReference type="GO" id="GO:0090575">
    <property type="term" value="C:RNA polymerase II transcription regulator complex"/>
    <property type="evidence" value="ECO:0007669"/>
    <property type="project" value="TreeGrafter"/>
</dbReference>
<dbReference type="GO" id="GO:0035076">
    <property type="term" value="P:ecdysone receptor signaling pathway"/>
    <property type="evidence" value="ECO:0007669"/>
    <property type="project" value="InterPro"/>
</dbReference>
<dbReference type="STRING" id="75743.A0A401Q3B2"/>
<dbReference type="InterPro" id="IPR000536">
    <property type="entry name" value="Nucl_hrmn_rcpt_lig-bd"/>
</dbReference>
<evidence type="ECO:0000259" key="9">
    <source>
        <dbReference type="PROSITE" id="PS51843"/>
    </source>
</evidence>
<dbReference type="PROSITE" id="PS51843">
    <property type="entry name" value="NR_LBD"/>
    <property type="match status" value="1"/>
</dbReference>
<keyword evidence="8" id="KW-0539">Nucleus</keyword>
<dbReference type="GO" id="GO:0000122">
    <property type="term" value="P:negative regulation of transcription by RNA polymerase II"/>
    <property type="evidence" value="ECO:0007669"/>
    <property type="project" value="TreeGrafter"/>
</dbReference>
<dbReference type="GO" id="GO:0045944">
    <property type="term" value="P:positive regulation of transcription by RNA polymerase II"/>
    <property type="evidence" value="ECO:0007669"/>
    <property type="project" value="TreeGrafter"/>
</dbReference>
<dbReference type="GO" id="GO:0000978">
    <property type="term" value="F:RNA polymerase II cis-regulatory region sequence-specific DNA binding"/>
    <property type="evidence" value="ECO:0007669"/>
    <property type="project" value="TreeGrafter"/>
</dbReference>
<dbReference type="PRINTS" id="PR01283">
    <property type="entry name" value="ECDYSTEROIDR"/>
</dbReference>
<dbReference type="OrthoDB" id="5837785at2759"/>
<evidence type="ECO:0000256" key="7">
    <source>
        <dbReference type="ARBA" id="ARBA00023170"/>
    </source>
</evidence>
<dbReference type="InterPro" id="IPR001723">
    <property type="entry name" value="Nuclear_hrmn_rcpt"/>
</dbReference>
<dbReference type="AlphaFoldDB" id="A0A401Q3B2"/>
<evidence type="ECO:0000313" key="10">
    <source>
        <dbReference type="EMBL" id="GCB79811.1"/>
    </source>
</evidence>
<keyword evidence="2" id="KW-0863">Zinc-finger</keyword>
<keyword evidence="11" id="KW-1185">Reference proteome</keyword>
<evidence type="ECO:0000256" key="2">
    <source>
        <dbReference type="ARBA" id="ARBA00022771"/>
    </source>
</evidence>
<dbReference type="InterPro" id="IPR003069">
    <property type="entry name" value="Ecdystd_rcpt"/>
</dbReference>
<dbReference type="Pfam" id="PF00104">
    <property type="entry name" value="Hormone_recep"/>
    <property type="match status" value="1"/>
</dbReference>
<keyword evidence="7" id="KW-0675">Receptor</keyword>
<organism evidence="10 11">
    <name type="scientific">Scyliorhinus torazame</name>
    <name type="common">Cloudy catshark</name>
    <name type="synonym">Catulus torazame</name>
    <dbReference type="NCBI Taxonomy" id="75743"/>
    <lineage>
        <taxon>Eukaryota</taxon>
        <taxon>Metazoa</taxon>
        <taxon>Chordata</taxon>
        <taxon>Craniata</taxon>
        <taxon>Vertebrata</taxon>
        <taxon>Chondrichthyes</taxon>
        <taxon>Elasmobranchii</taxon>
        <taxon>Galeomorphii</taxon>
        <taxon>Galeoidea</taxon>
        <taxon>Carcharhiniformes</taxon>
        <taxon>Scyliorhinidae</taxon>
        <taxon>Scyliorhinus</taxon>
    </lineage>
</organism>
<keyword evidence="6" id="KW-0804">Transcription</keyword>
<reference evidence="10 11" key="1">
    <citation type="journal article" date="2018" name="Nat. Ecol. Evol.">
        <title>Shark genomes provide insights into elasmobranch evolution and the origin of vertebrates.</title>
        <authorList>
            <person name="Hara Y"/>
            <person name="Yamaguchi K"/>
            <person name="Onimaru K"/>
            <person name="Kadota M"/>
            <person name="Koyanagi M"/>
            <person name="Keeley SD"/>
            <person name="Tatsumi K"/>
            <person name="Tanaka K"/>
            <person name="Motone F"/>
            <person name="Kageyama Y"/>
            <person name="Nozu R"/>
            <person name="Adachi N"/>
            <person name="Nishimura O"/>
            <person name="Nakagawa R"/>
            <person name="Tanegashima C"/>
            <person name="Kiyatake I"/>
            <person name="Matsumoto R"/>
            <person name="Murakumo K"/>
            <person name="Nishida K"/>
            <person name="Terakita A"/>
            <person name="Kuratani S"/>
            <person name="Sato K"/>
            <person name="Hyodo S Kuraku.S."/>
        </authorList>
    </citation>
    <scope>NUCLEOTIDE SEQUENCE [LARGE SCALE GENOMIC DNA]</scope>
</reference>
<dbReference type="SMART" id="SM00430">
    <property type="entry name" value="HOLI"/>
    <property type="match status" value="1"/>
</dbReference>
<protein>
    <recommendedName>
        <fullName evidence="9">NR LBD domain-containing protein</fullName>
    </recommendedName>
</protein>
<name>A0A401Q3B2_SCYTO</name>
<dbReference type="GO" id="GO:0008270">
    <property type="term" value="F:zinc ion binding"/>
    <property type="evidence" value="ECO:0007669"/>
    <property type="project" value="UniProtKB-KW"/>
</dbReference>
<evidence type="ECO:0000256" key="4">
    <source>
        <dbReference type="ARBA" id="ARBA00023015"/>
    </source>
</evidence>
<dbReference type="GO" id="GO:0004879">
    <property type="term" value="F:nuclear receptor activity"/>
    <property type="evidence" value="ECO:0007669"/>
    <property type="project" value="InterPro"/>
</dbReference>
<dbReference type="GO" id="GO:0030154">
    <property type="term" value="P:cell differentiation"/>
    <property type="evidence" value="ECO:0007669"/>
    <property type="project" value="TreeGrafter"/>
</dbReference>
<keyword evidence="1" id="KW-0479">Metal-binding</keyword>
<accession>A0A401Q3B2</accession>
<keyword evidence="5" id="KW-0238">DNA-binding</keyword>
<feature type="domain" description="NR LBD" evidence="9">
    <location>
        <begin position="1"/>
        <end position="202"/>
    </location>
</feature>
<keyword evidence="3" id="KW-0862">Zinc</keyword>
<proteinExistence type="predicted"/>
<evidence type="ECO:0000256" key="5">
    <source>
        <dbReference type="ARBA" id="ARBA00023125"/>
    </source>
</evidence>
<dbReference type="PRINTS" id="PR00398">
    <property type="entry name" value="STRDHORMONER"/>
</dbReference>
<evidence type="ECO:0000256" key="6">
    <source>
        <dbReference type="ARBA" id="ARBA00023163"/>
    </source>
</evidence>
<sequence>FQTLDHEDQIALLKGSTVEVMFLRSAQLYNQRFTQISHQFTQDADHYSTLSGCCHNQCFEEHIPAVMMEQSHLDEVSIIVPNYTLGTAEEFTAPMFDFYRSMGELNVTDTEYALLSATTILFSDRPYIKNKVHVENLQEPLLEILYKYSKIYHPESPQRFARLLGRLTQLRTLNHNHSEVLMSWKMKDQKLTPLLCEIWDVQ</sequence>
<dbReference type="PANTHER" id="PTHR24082:SF313">
    <property type="entry name" value="NUCLEAR RECEPTOR SUBFAMILY 1, GROUP H, MEMBER 5"/>
    <property type="match status" value="1"/>
</dbReference>
<keyword evidence="4" id="KW-0805">Transcription regulation</keyword>
<evidence type="ECO:0000256" key="3">
    <source>
        <dbReference type="ARBA" id="ARBA00022833"/>
    </source>
</evidence>